<feature type="domain" description="RNA-editing substrate-binding complex 6 protein" evidence="1">
    <location>
        <begin position="350"/>
        <end position="457"/>
    </location>
</feature>
<evidence type="ECO:0000313" key="5">
    <source>
        <dbReference type="Proteomes" id="UP000654075"/>
    </source>
</evidence>
<comment type="caution">
    <text evidence="2">The sequence shown here is derived from an EMBL/GenBank/DDBJ whole genome shotgun (WGS) entry which is preliminary data.</text>
</comment>
<dbReference type="Proteomes" id="UP000626109">
    <property type="component" value="Unassembled WGS sequence"/>
</dbReference>
<name>A0A813EXG3_POLGL</name>
<dbReference type="InterPro" id="IPR058917">
    <property type="entry name" value="RESC6_dom"/>
</dbReference>
<dbReference type="GO" id="GO:0035770">
    <property type="term" value="C:ribonucleoprotein granule"/>
    <property type="evidence" value="ECO:0007669"/>
    <property type="project" value="TreeGrafter"/>
</dbReference>
<sequence length="689" mass="76801">MRAARGHFCLRVAMPCQTTLCRAFVVEANCQVGFGKHRSLTHHQLITRHKDYCDWICTVESKQLEIQRLQLYIEQSRKRHFTFKRQPLSSTVGRVADHFKSIYEPVWTEETQTPKQLAHLHATKASAGFEPTNVTESSQQIWRSCFGIVQSALNLRILFMSSSPPAMKEVTEVADSVLEAMDRFKSHELSMLATAFSVIGPERNTLWCKLALAVQKQPASFNEKQLANLALSFANAGSKDIHLPLVLSGAAVRIIGQLSPQSIAHVAWAFAKSSSYDAKLFDALAFVSLEWMQEFNDHNIAIIAWAFAKAGRNDPKLFSALAASALPRIGEFHPQGLSNMVWANATIERHDPELFDAVAGAVLSRISQLNQHDLANIAWAFAKASQHDHRLFDEVALASLPLLGEFITQGLSNIVWAYATIQRSDAKLFDAVAVESLRKISTFKIQELANLAWAYAKAGRNDPMLFDALASAALRRTMEFNSQELANLAWAFSKSGRKPSPELFDALAAASLQKVAGFNIAELGMLAWAFVQTDLAPTPIVEKFLDSVIACAQKQNWASLQTGFGRQRSEFTEARCAQVVLQLVPDATRNRYILGRVVDIAFHATDGTLINLEIDELYHRTERQHGNDKRRDIFLEQLGVRVVRFDAFDESGREREDLAEGIKTLLRKEGILDSSDSIGMVAARALHVK</sequence>
<gene>
    <name evidence="2" type="ORF">PGLA1383_LOCUS23576</name>
    <name evidence="3" type="ORF">PGLA1383_LOCUS36549</name>
    <name evidence="4" type="ORF">PGLA2088_LOCUS33131</name>
</gene>
<dbReference type="PANTHER" id="PTHR21228">
    <property type="entry name" value="FAST LEU-RICH DOMAIN-CONTAINING"/>
    <property type="match status" value="1"/>
</dbReference>
<organism evidence="2 5">
    <name type="scientific">Polarella glacialis</name>
    <name type="common">Dinoflagellate</name>
    <dbReference type="NCBI Taxonomy" id="89957"/>
    <lineage>
        <taxon>Eukaryota</taxon>
        <taxon>Sar</taxon>
        <taxon>Alveolata</taxon>
        <taxon>Dinophyceae</taxon>
        <taxon>Suessiales</taxon>
        <taxon>Suessiaceae</taxon>
        <taxon>Polarella</taxon>
    </lineage>
</organism>
<dbReference type="AlphaFoldDB" id="A0A813EXG3"/>
<feature type="domain" description="RNA-editing substrate-binding complex 6 protein" evidence="1">
    <location>
        <begin position="175"/>
        <end position="347"/>
    </location>
</feature>
<accession>A0A813EXG3</accession>
<dbReference type="PANTHER" id="PTHR21228:SF40">
    <property type="entry name" value="LD45607P"/>
    <property type="match status" value="1"/>
</dbReference>
<dbReference type="EMBL" id="CAJNNV010017873">
    <property type="protein sequence ID" value="CAE8605462.1"/>
    <property type="molecule type" value="Genomic_DNA"/>
</dbReference>
<dbReference type="InterPro" id="IPR050870">
    <property type="entry name" value="FAST_kinase"/>
</dbReference>
<proteinExistence type="predicted"/>
<dbReference type="GO" id="GO:0000963">
    <property type="term" value="P:mitochondrial RNA processing"/>
    <property type="evidence" value="ECO:0007669"/>
    <property type="project" value="TreeGrafter"/>
</dbReference>
<evidence type="ECO:0000313" key="3">
    <source>
        <dbReference type="EMBL" id="CAE8618954.1"/>
    </source>
</evidence>
<dbReference type="GO" id="GO:0005759">
    <property type="term" value="C:mitochondrial matrix"/>
    <property type="evidence" value="ECO:0007669"/>
    <property type="project" value="TreeGrafter"/>
</dbReference>
<dbReference type="EMBL" id="CAJNNV010026767">
    <property type="protein sequence ID" value="CAE8618954.1"/>
    <property type="molecule type" value="Genomic_DNA"/>
</dbReference>
<dbReference type="Pfam" id="PF26188">
    <property type="entry name" value="RESC6"/>
    <property type="match status" value="2"/>
</dbReference>
<dbReference type="OrthoDB" id="430737at2759"/>
<dbReference type="Proteomes" id="UP000654075">
    <property type="component" value="Unassembled WGS sequence"/>
</dbReference>
<evidence type="ECO:0000313" key="4">
    <source>
        <dbReference type="EMBL" id="CAE8704366.1"/>
    </source>
</evidence>
<dbReference type="GO" id="GO:0044528">
    <property type="term" value="P:regulation of mitochondrial mRNA stability"/>
    <property type="evidence" value="ECO:0007669"/>
    <property type="project" value="TreeGrafter"/>
</dbReference>
<reference evidence="2" key="1">
    <citation type="submission" date="2021-02" db="EMBL/GenBank/DDBJ databases">
        <authorList>
            <person name="Dougan E. K."/>
            <person name="Rhodes N."/>
            <person name="Thang M."/>
            <person name="Chan C."/>
        </authorList>
    </citation>
    <scope>NUCLEOTIDE SEQUENCE</scope>
</reference>
<dbReference type="EMBL" id="CAJNNW010030766">
    <property type="protein sequence ID" value="CAE8704366.1"/>
    <property type="molecule type" value="Genomic_DNA"/>
</dbReference>
<protein>
    <recommendedName>
        <fullName evidence="1">RNA-editing substrate-binding complex 6 protein domain-containing protein</fullName>
    </recommendedName>
</protein>
<evidence type="ECO:0000259" key="1">
    <source>
        <dbReference type="Pfam" id="PF26188"/>
    </source>
</evidence>
<keyword evidence="5" id="KW-1185">Reference proteome</keyword>
<dbReference type="GO" id="GO:0003723">
    <property type="term" value="F:RNA binding"/>
    <property type="evidence" value="ECO:0007669"/>
    <property type="project" value="TreeGrafter"/>
</dbReference>
<evidence type="ECO:0000313" key="2">
    <source>
        <dbReference type="EMBL" id="CAE8605462.1"/>
    </source>
</evidence>